<reference evidence="3" key="1">
    <citation type="submission" date="2014-12" db="EMBL/GenBank/DDBJ databases">
        <title>Genome Sequence of Valsa Canker Pathogens Uncovers a Specific Adaption of Colonization on Woody Bark.</title>
        <authorList>
            <person name="Yin Z."/>
            <person name="Liu H."/>
            <person name="Gao X."/>
            <person name="Li Z."/>
            <person name="Song N."/>
            <person name="Ke X."/>
            <person name="Dai Q."/>
            <person name="Wu Y."/>
            <person name="Sun Y."/>
            <person name="Xu J.-R."/>
            <person name="Kang Z.K."/>
            <person name="Wang L."/>
            <person name="Huang L."/>
        </authorList>
    </citation>
    <scope>NUCLEOTIDE SEQUENCE [LARGE SCALE GENOMIC DNA]</scope>
    <source>
        <strain evidence="3">SXYL134</strain>
    </source>
</reference>
<feature type="region of interest" description="Disordered" evidence="1">
    <location>
        <begin position="421"/>
        <end position="443"/>
    </location>
</feature>
<feature type="region of interest" description="Disordered" evidence="1">
    <location>
        <begin position="489"/>
        <end position="561"/>
    </location>
</feature>
<feature type="compositionally biased region" description="Low complexity" evidence="1">
    <location>
        <begin position="104"/>
        <end position="118"/>
    </location>
</feature>
<evidence type="ECO:0000313" key="3">
    <source>
        <dbReference type="Proteomes" id="UP000078576"/>
    </source>
</evidence>
<proteinExistence type="predicted"/>
<protein>
    <submittedName>
        <fullName evidence="2">Uncharacterized protein</fullName>
    </submittedName>
</protein>
<feature type="region of interest" description="Disordered" evidence="1">
    <location>
        <begin position="613"/>
        <end position="671"/>
    </location>
</feature>
<accession>A0A194UUZ6</accession>
<feature type="compositionally biased region" description="Low complexity" evidence="1">
    <location>
        <begin position="621"/>
        <end position="635"/>
    </location>
</feature>
<dbReference type="EMBL" id="KN714680">
    <property type="protein sequence ID" value="KUI55431.1"/>
    <property type="molecule type" value="Genomic_DNA"/>
</dbReference>
<feature type="compositionally biased region" description="Polar residues" evidence="1">
    <location>
        <begin position="516"/>
        <end position="547"/>
    </location>
</feature>
<dbReference type="AlphaFoldDB" id="A0A194UUZ6"/>
<evidence type="ECO:0000256" key="1">
    <source>
        <dbReference type="SAM" id="MobiDB-lite"/>
    </source>
</evidence>
<feature type="compositionally biased region" description="Pro residues" evidence="1">
    <location>
        <begin position="490"/>
        <end position="503"/>
    </location>
</feature>
<dbReference type="Proteomes" id="UP000078576">
    <property type="component" value="Unassembled WGS sequence"/>
</dbReference>
<feature type="region of interest" description="Disordered" evidence="1">
    <location>
        <begin position="104"/>
        <end position="124"/>
    </location>
</feature>
<feature type="region of interest" description="Disordered" evidence="1">
    <location>
        <begin position="695"/>
        <end position="717"/>
    </location>
</feature>
<dbReference type="STRING" id="694573.A0A194UUZ6"/>
<sequence length="749" mass="79425">MFFPSFTLLAFLPFSLLVLIILWVIMAKLVRAPEHKVPGAWVGDDAQDLSLLPPSSSSYFLPFSQPASPTTGCLITSLPASSFTSTSRATGHMAAPRTTLFISPPSTSATSSTSTSSTRCVTGHMATPRATRLISPSPPTHNSTPIPPSCVTGHTADPRAARIVENADGAAVRKAWQDKKLTFGDIDAVLFGKLSLSEAIDRSAKALATPGLTTRVPAVKPSTYPPADDNASAIPLHTKNKPKSSSPEKKNQVIPVKLVEDVKNTQDEAKVNANSIVEALESLDIADTTSLVPQQHAEWVSLLPVGPPASVAFAPRKRTRSATKKLPSNTRPARHHPYQRSASRQSALAIRGRGKDIASKTGSLWAEALAFAAAMAGDHSDAYIQPSYPEPAPLALDAQLSHADNAMVDVVVSGHAFLPAPAPQPTQPEPTAEVPAVQTSPASNEETDLVVFAPIPQAPQPEPTSDSAVAAQTSVVDKKEMDTVAIVPTSQPPQLTPALPSPPFQVALPPQEKVESTSQKESSKPTAAQPVQTQPELPQSPNVSLPHQPTPAPLAQPEPTINRSAAQIPVVEDKEMDAVVIAPIPQPPQPAPAPPTPIGQIALPPLETVDSIVQKAKEIQQSRQQQQSLDQQVEQPAVAKPEQAAHTEQEPLPTPAPASEPPELQDFDADPAQYHVDKAMFAIKFDIAAAKADVARHKASIASSKPESAIPAEKRKKVASDPLMAQLELLEEEEEEAAKATSKKPVCKK</sequence>
<feature type="region of interest" description="Disordered" evidence="1">
    <location>
        <begin position="315"/>
        <end position="347"/>
    </location>
</feature>
<organism evidence="2 3">
    <name type="scientific">Cytospora mali</name>
    <name type="common">Apple Valsa canker fungus</name>
    <name type="synonym">Valsa mali</name>
    <dbReference type="NCBI Taxonomy" id="578113"/>
    <lineage>
        <taxon>Eukaryota</taxon>
        <taxon>Fungi</taxon>
        <taxon>Dikarya</taxon>
        <taxon>Ascomycota</taxon>
        <taxon>Pezizomycotina</taxon>
        <taxon>Sordariomycetes</taxon>
        <taxon>Sordariomycetidae</taxon>
        <taxon>Diaporthales</taxon>
        <taxon>Cytosporaceae</taxon>
        <taxon>Cytospora</taxon>
    </lineage>
</organism>
<keyword evidence="3" id="KW-1185">Reference proteome</keyword>
<name>A0A194UUZ6_CYTMA</name>
<feature type="region of interest" description="Disordered" evidence="1">
    <location>
        <begin position="218"/>
        <end position="251"/>
    </location>
</feature>
<gene>
    <name evidence="2" type="ORF">VP1G_02799</name>
</gene>
<dbReference type="OrthoDB" id="10617881at2759"/>
<evidence type="ECO:0000313" key="2">
    <source>
        <dbReference type="EMBL" id="KUI55431.1"/>
    </source>
</evidence>